<dbReference type="Gene3D" id="2.60.40.420">
    <property type="entry name" value="Cupredoxins - blue copper proteins"/>
    <property type="match status" value="3"/>
</dbReference>
<sequence length="630" mass="69982">MIPFLLPLPSLLLFVLGFTRALKPLTEVFPSDGKTVVNLTVRSASVSVPLSDHGEGAVFVYLARLYSYKGVTSVPGPVIHVKAGGQLVLNLHNELGGQHYPPSSDKMYSYHGVNTTNVHFHGVHGDPAVDNIFRVAGPGETIQYILPIPKGHLPGLHWYHTHSHGSSYPLLMGGLFGALVVDGREDDPLASLPSVILMIHVYRLGPSTHCDGATMGSVDEAIGSNMSSQPRILNGAGVQVKLENDLFLVNGQHKPRVKVGRGEAHLLRMIFAAGSCYMNVSLPDVCQFHVVGIDGVPLRRSRVVKEHWLYFTTATRYDVIVQCNDSSKHTTTLRVFSLDTNETIFYIEVDKAQRAPNDKGLVFPVRYSLATADYLQTFGRVVARDISFSQLGLPSPKPFYVIGQGTDCSSLYNSTTCHYEHFMGEKGTRYRDYNSFIVPLNSVVEARVFGDPTDSMPHPLHLHVNHFRFVSFTPRKGGRHENMSMADFGVFPDDIRDTIPILDGVTIIRWRAATFTGEVVYHCHTLTHEDRGMMTSYLVHRLGGKEPNVDYLAEQLTPLQHDDNSYRIFLPLAIVFFFIFLLLCGVSWARTCPKGAQWTLCGQDITRSPRVCGSYATSEGERLPLSSNRW</sequence>
<feature type="transmembrane region" description="Helical" evidence="2">
    <location>
        <begin position="568"/>
        <end position="589"/>
    </location>
</feature>
<reference evidence="5" key="1">
    <citation type="journal article" date="2012" name="Proc. Natl. Acad. Sci. U.S.A.">
        <title>Antigenic diversity is generated by distinct evolutionary mechanisms in African trypanosome species.</title>
        <authorList>
            <person name="Jackson A.P."/>
            <person name="Berry A."/>
            <person name="Aslett M."/>
            <person name="Allison H.C."/>
            <person name="Burton P."/>
            <person name="Vavrova-Anderson J."/>
            <person name="Brown R."/>
            <person name="Browne H."/>
            <person name="Corton N."/>
            <person name="Hauser H."/>
            <person name="Gamble J."/>
            <person name="Gilderthorp R."/>
            <person name="Marcello L."/>
            <person name="McQuillan J."/>
            <person name="Otto T.D."/>
            <person name="Quail M.A."/>
            <person name="Sanders M.J."/>
            <person name="van Tonder A."/>
            <person name="Ginger M.L."/>
            <person name="Field M.C."/>
            <person name="Barry J.D."/>
            <person name="Hertz-Fowler C."/>
            <person name="Berriman M."/>
        </authorList>
    </citation>
    <scope>NUCLEOTIDE SEQUENCE</scope>
    <source>
        <strain evidence="5">Y486</strain>
    </source>
</reference>
<protein>
    <recommendedName>
        <fullName evidence="4">Plastocyanin-like domain-containing protein</fullName>
    </recommendedName>
</protein>
<dbReference type="GO" id="GO:0005507">
    <property type="term" value="F:copper ion binding"/>
    <property type="evidence" value="ECO:0007669"/>
    <property type="project" value="InterPro"/>
</dbReference>
<accession>G0TSV2</accession>
<dbReference type="EMBL" id="HE573019">
    <property type="protein sequence ID" value="CCC47031.1"/>
    <property type="molecule type" value="Genomic_DNA"/>
</dbReference>
<dbReference type="PANTHER" id="PTHR11709:SF2">
    <property type="entry name" value="MULTICOPPER OXIDASE LPR1"/>
    <property type="match status" value="1"/>
</dbReference>
<organism evidence="5">
    <name type="scientific">Trypanosoma vivax (strain Y486)</name>
    <dbReference type="NCBI Taxonomy" id="1055687"/>
    <lineage>
        <taxon>Eukaryota</taxon>
        <taxon>Discoba</taxon>
        <taxon>Euglenozoa</taxon>
        <taxon>Kinetoplastea</taxon>
        <taxon>Metakinetoplastina</taxon>
        <taxon>Trypanosomatida</taxon>
        <taxon>Trypanosomatidae</taxon>
        <taxon>Trypanosoma</taxon>
        <taxon>Duttonella</taxon>
    </lineage>
</organism>
<proteinExistence type="predicted"/>
<evidence type="ECO:0000256" key="3">
    <source>
        <dbReference type="SAM" id="SignalP"/>
    </source>
</evidence>
<dbReference type="InterPro" id="IPR002355">
    <property type="entry name" value="Cu_oxidase_Cu_BS"/>
</dbReference>
<dbReference type="PROSITE" id="PS00080">
    <property type="entry name" value="MULTICOPPER_OXIDASE2"/>
    <property type="match status" value="1"/>
</dbReference>
<keyword evidence="2" id="KW-0472">Membrane</keyword>
<dbReference type="InterPro" id="IPR011706">
    <property type="entry name" value="Cu-oxidase_C"/>
</dbReference>
<dbReference type="InterPro" id="IPR008972">
    <property type="entry name" value="Cupredoxin"/>
</dbReference>
<dbReference type="GO" id="GO:0016491">
    <property type="term" value="F:oxidoreductase activity"/>
    <property type="evidence" value="ECO:0007669"/>
    <property type="project" value="InterPro"/>
</dbReference>
<keyword evidence="1" id="KW-0479">Metal-binding</keyword>
<keyword evidence="3" id="KW-0732">Signal</keyword>
<gene>
    <name evidence="5" type="ORF">TVY486_0302180</name>
</gene>
<feature type="chain" id="PRO_5003410089" description="Plastocyanin-like domain-containing protein" evidence="3">
    <location>
        <begin position="22"/>
        <end position="630"/>
    </location>
</feature>
<name>G0TSV2_TRYVY</name>
<evidence type="ECO:0000256" key="1">
    <source>
        <dbReference type="ARBA" id="ARBA00022723"/>
    </source>
</evidence>
<dbReference type="SUPFAM" id="SSF49503">
    <property type="entry name" value="Cupredoxins"/>
    <property type="match status" value="3"/>
</dbReference>
<dbReference type="VEuPathDB" id="TriTrypDB:TvY486_0302180"/>
<dbReference type="InterPro" id="IPR045087">
    <property type="entry name" value="Cu-oxidase_fam"/>
</dbReference>
<evidence type="ECO:0000259" key="4">
    <source>
        <dbReference type="Pfam" id="PF07731"/>
    </source>
</evidence>
<evidence type="ECO:0000313" key="5">
    <source>
        <dbReference type="EMBL" id="CCC47031.1"/>
    </source>
</evidence>
<keyword evidence="2" id="KW-1133">Transmembrane helix</keyword>
<dbReference type="OMA" id="RTRYERY"/>
<feature type="signal peptide" evidence="3">
    <location>
        <begin position="1"/>
        <end position="21"/>
    </location>
</feature>
<evidence type="ECO:0000256" key="2">
    <source>
        <dbReference type="SAM" id="Phobius"/>
    </source>
</evidence>
<dbReference type="PANTHER" id="PTHR11709">
    <property type="entry name" value="MULTI-COPPER OXIDASE"/>
    <property type="match status" value="1"/>
</dbReference>
<feature type="domain" description="Plastocyanin-like" evidence="4">
    <location>
        <begin position="420"/>
        <end position="540"/>
    </location>
</feature>
<keyword evidence="2" id="KW-0812">Transmembrane</keyword>
<dbReference type="AlphaFoldDB" id="G0TSV2"/>
<dbReference type="Pfam" id="PF07731">
    <property type="entry name" value="Cu-oxidase_2"/>
    <property type="match status" value="1"/>
</dbReference>
<dbReference type="CDD" id="cd13853">
    <property type="entry name" value="CuRO_1_Tth-MCO_like"/>
    <property type="match status" value="1"/>
</dbReference>